<feature type="chain" id="PRO_5034415593" description="Secreted protein" evidence="1">
    <location>
        <begin position="24"/>
        <end position="111"/>
    </location>
</feature>
<dbReference type="AlphaFoldDB" id="A0A8E2JAW6"/>
<keyword evidence="3" id="KW-1185">Reference proteome</keyword>
<keyword evidence="1" id="KW-0732">Signal</keyword>
<evidence type="ECO:0000313" key="3">
    <source>
        <dbReference type="Proteomes" id="UP000250266"/>
    </source>
</evidence>
<evidence type="ECO:0000256" key="1">
    <source>
        <dbReference type="SAM" id="SignalP"/>
    </source>
</evidence>
<protein>
    <recommendedName>
        <fullName evidence="4">Secreted protein</fullName>
    </recommendedName>
</protein>
<feature type="signal peptide" evidence="1">
    <location>
        <begin position="1"/>
        <end position="23"/>
    </location>
</feature>
<sequence length="111" mass="12438">MRTARTPFLHICIIEFALDTVRCCYFERGLDGYQQACGRAPINYHNGTTDASSLVCPVDLRLWMRETTINTQPTTFTRPLALGATFTSTVSFFFPPQPLFLLGALCLLSLN</sequence>
<accession>A0A8E2JAW6</accession>
<gene>
    <name evidence="2" type="ORF">K432DRAFT_162727</name>
</gene>
<organism evidence="2 3">
    <name type="scientific">Lepidopterella palustris CBS 459.81</name>
    <dbReference type="NCBI Taxonomy" id="1314670"/>
    <lineage>
        <taxon>Eukaryota</taxon>
        <taxon>Fungi</taxon>
        <taxon>Dikarya</taxon>
        <taxon>Ascomycota</taxon>
        <taxon>Pezizomycotina</taxon>
        <taxon>Dothideomycetes</taxon>
        <taxon>Pleosporomycetidae</taxon>
        <taxon>Mytilinidiales</taxon>
        <taxon>Argynnaceae</taxon>
        <taxon>Lepidopterella</taxon>
    </lineage>
</organism>
<dbReference type="EMBL" id="KV745276">
    <property type="protein sequence ID" value="OCK75768.1"/>
    <property type="molecule type" value="Genomic_DNA"/>
</dbReference>
<dbReference type="Proteomes" id="UP000250266">
    <property type="component" value="Unassembled WGS sequence"/>
</dbReference>
<evidence type="ECO:0000313" key="2">
    <source>
        <dbReference type="EMBL" id="OCK75768.1"/>
    </source>
</evidence>
<evidence type="ECO:0008006" key="4">
    <source>
        <dbReference type="Google" id="ProtNLM"/>
    </source>
</evidence>
<reference evidence="2 3" key="1">
    <citation type="journal article" date="2016" name="Nat. Commun.">
        <title>Ectomycorrhizal ecology is imprinted in the genome of the dominant symbiotic fungus Cenococcum geophilum.</title>
        <authorList>
            <consortium name="DOE Joint Genome Institute"/>
            <person name="Peter M."/>
            <person name="Kohler A."/>
            <person name="Ohm R.A."/>
            <person name="Kuo A."/>
            <person name="Krutzmann J."/>
            <person name="Morin E."/>
            <person name="Arend M."/>
            <person name="Barry K.W."/>
            <person name="Binder M."/>
            <person name="Choi C."/>
            <person name="Clum A."/>
            <person name="Copeland A."/>
            <person name="Grisel N."/>
            <person name="Haridas S."/>
            <person name="Kipfer T."/>
            <person name="LaButti K."/>
            <person name="Lindquist E."/>
            <person name="Lipzen A."/>
            <person name="Maire R."/>
            <person name="Meier B."/>
            <person name="Mihaltcheva S."/>
            <person name="Molinier V."/>
            <person name="Murat C."/>
            <person name="Poggeler S."/>
            <person name="Quandt C.A."/>
            <person name="Sperisen C."/>
            <person name="Tritt A."/>
            <person name="Tisserant E."/>
            <person name="Crous P.W."/>
            <person name="Henrissat B."/>
            <person name="Nehls U."/>
            <person name="Egli S."/>
            <person name="Spatafora J.W."/>
            <person name="Grigoriev I.V."/>
            <person name="Martin F.M."/>
        </authorList>
    </citation>
    <scope>NUCLEOTIDE SEQUENCE [LARGE SCALE GENOMIC DNA]</scope>
    <source>
        <strain evidence="2 3">CBS 459.81</strain>
    </source>
</reference>
<name>A0A8E2JAW6_9PEZI</name>
<proteinExistence type="predicted"/>